<feature type="region of interest" description="Disordered" evidence="1">
    <location>
        <begin position="34"/>
        <end position="57"/>
    </location>
</feature>
<name>A0A1H3RSD3_9PSEU</name>
<proteinExistence type="predicted"/>
<protein>
    <submittedName>
        <fullName evidence="2">Uncharacterized protein</fullName>
    </submittedName>
</protein>
<feature type="compositionally biased region" description="Basic residues" evidence="1">
    <location>
        <begin position="40"/>
        <end position="57"/>
    </location>
</feature>
<sequence length="80" mass="8723">MLFAALTLLAAIGVAALGFRDQRALRWCRGARGPGDRGALHHQRRRRRGVHDGRRHHVGEAGRLSTYSYTLAATVADGSC</sequence>
<gene>
    <name evidence="2" type="ORF">SAMN05216215_105735</name>
</gene>
<dbReference type="Proteomes" id="UP000199529">
    <property type="component" value="Unassembled WGS sequence"/>
</dbReference>
<evidence type="ECO:0000313" key="3">
    <source>
        <dbReference type="Proteomes" id="UP000199529"/>
    </source>
</evidence>
<dbReference type="RefSeq" id="WP_143061240.1">
    <property type="nucleotide sequence ID" value="NZ_FNOK01000057.1"/>
</dbReference>
<dbReference type="AlphaFoldDB" id="A0A1H3RSD3"/>
<evidence type="ECO:0000313" key="2">
    <source>
        <dbReference type="EMBL" id="SDZ28607.1"/>
    </source>
</evidence>
<accession>A0A1H3RSD3</accession>
<dbReference type="EMBL" id="FNOK01000057">
    <property type="protein sequence ID" value="SDZ28607.1"/>
    <property type="molecule type" value="Genomic_DNA"/>
</dbReference>
<organism evidence="2 3">
    <name type="scientific">Saccharopolyspora shandongensis</name>
    <dbReference type="NCBI Taxonomy" id="418495"/>
    <lineage>
        <taxon>Bacteria</taxon>
        <taxon>Bacillati</taxon>
        <taxon>Actinomycetota</taxon>
        <taxon>Actinomycetes</taxon>
        <taxon>Pseudonocardiales</taxon>
        <taxon>Pseudonocardiaceae</taxon>
        <taxon>Saccharopolyspora</taxon>
    </lineage>
</organism>
<reference evidence="3" key="1">
    <citation type="submission" date="2016-10" db="EMBL/GenBank/DDBJ databases">
        <authorList>
            <person name="Varghese N."/>
            <person name="Submissions S."/>
        </authorList>
    </citation>
    <scope>NUCLEOTIDE SEQUENCE [LARGE SCALE GENOMIC DNA]</scope>
    <source>
        <strain evidence="3">CGMCC 4.3530</strain>
    </source>
</reference>
<keyword evidence="3" id="KW-1185">Reference proteome</keyword>
<evidence type="ECO:0000256" key="1">
    <source>
        <dbReference type="SAM" id="MobiDB-lite"/>
    </source>
</evidence>